<evidence type="ECO:0000313" key="6">
    <source>
        <dbReference type="EMBL" id="GAB33308.1"/>
    </source>
</evidence>
<proteinExistence type="inferred from homology"/>
<gene>
    <name evidence="6" type="ORF">GOOTI_062_00010</name>
</gene>
<keyword evidence="7" id="KW-1185">Reference proteome</keyword>
<evidence type="ECO:0000256" key="1">
    <source>
        <dbReference type="ARBA" id="ARBA00007074"/>
    </source>
</evidence>
<evidence type="ECO:0000256" key="4">
    <source>
        <dbReference type="ARBA" id="ARBA00022807"/>
    </source>
</evidence>
<keyword evidence="2" id="KW-0645">Protease</keyword>
<keyword evidence="3" id="KW-0378">Hydrolase</keyword>
<dbReference type="OrthoDB" id="3209655at2"/>
<feature type="non-terminal residue" evidence="6">
    <location>
        <position position="1"/>
    </location>
</feature>
<dbReference type="Gene3D" id="3.90.1720.10">
    <property type="entry name" value="endopeptidase domain like (from Nostoc punctiforme)"/>
    <property type="match status" value="1"/>
</dbReference>
<comment type="similarity">
    <text evidence="1">Belongs to the peptidase C40 family.</text>
</comment>
<dbReference type="EMBL" id="BAFB01000062">
    <property type="protein sequence ID" value="GAB33308.1"/>
    <property type="molecule type" value="Genomic_DNA"/>
</dbReference>
<sequence length="85" mass="9223">INLPRTTYAQIKLGREVSVQEAQPGDLVFSNFSSPGTPEHVQMYLGDGKVVEAQQEGVPVLVSPLPKGNYTIKHVTKEDTSSTPD</sequence>
<reference evidence="6" key="1">
    <citation type="submission" date="2012-02" db="EMBL/GenBank/DDBJ databases">
        <title>Whole genome shotgun sequence of Gordonia otitidis NBRC 100426.</title>
        <authorList>
            <person name="Yoshida I."/>
            <person name="Hosoyama A."/>
            <person name="Tsuchikane K."/>
            <person name="Katsumata H."/>
            <person name="Yamazaki S."/>
            <person name="Fujita N."/>
        </authorList>
    </citation>
    <scope>NUCLEOTIDE SEQUENCE [LARGE SCALE GENOMIC DNA]</scope>
    <source>
        <strain evidence="6">NBRC 100426</strain>
    </source>
</reference>
<dbReference type="InterPro" id="IPR051794">
    <property type="entry name" value="PG_Endopeptidase_C40"/>
</dbReference>
<organism evidence="6 7">
    <name type="scientific">Gordonia otitidis (strain DSM 44809 / CCUG 52243 / JCM 12355 / NBRC 100426 / IFM 10032)</name>
    <dbReference type="NCBI Taxonomy" id="1108044"/>
    <lineage>
        <taxon>Bacteria</taxon>
        <taxon>Bacillati</taxon>
        <taxon>Actinomycetota</taxon>
        <taxon>Actinomycetes</taxon>
        <taxon>Mycobacteriales</taxon>
        <taxon>Gordoniaceae</taxon>
        <taxon>Gordonia</taxon>
    </lineage>
</organism>
<dbReference type="Proteomes" id="UP000005038">
    <property type="component" value="Unassembled WGS sequence"/>
</dbReference>
<dbReference type="PROSITE" id="PS51935">
    <property type="entry name" value="NLPC_P60"/>
    <property type="match status" value="1"/>
</dbReference>
<dbReference type="GO" id="GO:0006508">
    <property type="term" value="P:proteolysis"/>
    <property type="evidence" value="ECO:0007669"/>
    <property type="project" value="UniProtKB-KW"/>
</dbReference>
<dbReference type="RefSeq" id="WP_007237566.1">
    <property type="nucleotide sequence ID" value="NZ_BAFB01000062.1"/>
</dbReference>
<evidence type="ECO:0000259" key="5">
    <source>
        <dbReference type="PROSITE" id="PS51935"/>
    </source>
</evidence>
<evidence type="ECO:0000256" key="2">
    <source>
        <dbReference type="ARBA" id="ARBA00022670"/>
    </source>
</evidence>
<dbReference type="InterPro" id="IPR000064">
    <property type="entry name" value="NLP_P60_dom"/>
</dbReference>
<evidence type="ECO:0000313" key="7">
    <source>
        <dbReference type="Proteomes" id="UP000005038"/>
    </source>
</evidence>
<dbReference type="InterPro" id="IPR038765">
    <property type="entry name" value="Papain-like_cys_pep_sf"/>
</dbReference>
<accession>H5TIK0</accession>
<name>H5TIK0_GORO1</name>
<feature type="domain" description="NlpC/P60" evidence="5">
    <location>
        <begin position="1"/>
        <end position="82"/>
    </location>
</feature>
<dbReference type="GO" id="GO:0008234">
    <property type="term" value="F:cysteine-type peptidase activity"/>
    <property type="evidence" value="ECO:0007669"/>
    <property type="project" value="UniProtKB-KW"/>
</dbReference>
<dbReference type="PANTHER" id="PTHR47359:SF3">
    <property type="entry name" value="NLP_P60 DOMAIN-CONTAINING PROTEIN-RELATED"/>
    <property type="match status" value="1"/>
</dbReference>
<dbReference type="SUPFAM" id="SSF54001">
    <property type="entry name" value="Cysteine proteinases"/>
    <property type="match status" value="1"/>
</dbReference>
<dbReference type="PANTHER" id="PTHR47359">
    <property type="entry name" value="PEPTIDOGLYCAN DL-ENDOPEPTIDASE CWLO"/>
    <property type="match status" value="1"/>
</dbReference>
<keyword evidence="4" id="KW-0788">Thiol protease</keyword>
<protein>
    <submittedName>
        <fullName evidence="6">NlpC/P60 family protein</fullName>
    </submittedName>
</protein>
<comment type="caution">
    <text evidence="6">The sequence shown here is derived from an EMBL/GenBank/DDBJ whole genome shotgun (WGS) entry which is preliminary data.</text>
</comment>
<dbReference type="Pfam" id="PF00877">
    <property type="entry name" value="NLPC_P60"/>
    <property type="match status" value="1"/>
</dbReference>
<dbReference type="STRING" id="1108044.GOOTI_062_00010"/>
<evidence type="ECO:0000256" key="3">
    <source>
        <dbReference type="ARBA" id="ARBA00022801"/>
    </source>
</evidence>
<dbReference type="AlphaFoldDB" id="H5TIK0"/>